<organism evidence="3 4">
    <name type="scientific">Hermetia illucens</name>
    <name type="common">Black soldier fly</name>
    <dbReference type="NCBI Taxonomy" id="343691"/>
    <lineage>
        <taxon>Eukaryota</taxon>
        <taxon>Metazoa</taxon>
        <taxon>Ecdysozoa</taxon>
        <taxon>Arthropoda</taxon>
        <taxon>Hexapoda</taxon>
        <taxon>Insecta</taxon>
        <taxon>Pterygota</taxon>
        <taxon>Neoptera</taxon>
        <taxon>Endopterygota</taxon>
        <taxon>Diptera</taxon>
        <taxon>Brachycera</taxon>
        <taxon>Stratiomyomorpha</taxon>
        <taxon>Stratiomyidae</taxon>
        <taxon>Hermetiinae</taxon>
        <taxon>Hermetia</taxon>
    </lineage>
</organism>
<evidence type="ECO:0000313" key="3">
    <source>
        <dbReference type="EMBL" id="CAD7089895.1"/>
    </source>
</evidence>
<evidence type="ECO:0000256" key="1">
    <source>
        <dbReference type="SAM" id="Coils"/>
    </source>
</evidence>
<sequence>MGRQLEQAKASMGQTGKDIIRTSSKGEEDGTVPLIGGAEAPSSILKIPSFPDPTSPVTLLFPDETVPPGDKRKQLGPLKGQQGEAKTGSKPSIDRNSNETFLSTINEIRASHCENLEKMQKMYEERMQEMMKNHDREIESLRMTNEALRNMLQDIKAQIAALGGVGGVDANKLEQINKELDSELDICGQDKKLNKICMKIIKTSINCLSLRELRYLHCAVYRAGVKMKPTSIVHSEDINRCCECTGFICCLPSIPKDAEKKFIERINCLENELENANDLLQRLRDRYESKSGCNRRCCTGHSERYLHYVFMYLEILHIL</sequence>
<proteinExistence type="predicted"/>
<accession>A0A7R8UZA3</accession>
<feature type="region of interest" description="Disordered" evidence="2">
    <location>
        <begin position="1"/>
        <end position="98"/>
    </location>
</feature>
<reference evidence="3 4" key="1">
    <citation type="submission" date="2020-11" db="EMBL/GenBank/DDBJ databases">
        <authorList>
            <person name="Wallbank WR R."/>
            <person name="Pardo Diaz C."/>
            <person name="Kozak K."/>
            <person name="Martin S."/>
            <person name="Jiggins C."/>
            <person name="Moest M."/>
            <person name="Warren A I."/>
            <person name="Generalovic N T."/>
            <person name="Byers J.R.P. K."/>
            <person name="Montejo-Kovacevich G."/>
            <person name="Yen C E."/>
        </authorList>
    </citation>
    <scope>NUCLEOTIDE SEQUENCE [LARGE SCALE GENOMIC DNA]</scope>
</reference>
<dbReference type="AlphaFoldDB" id="A0A7R8UZA3"/>
<keyword evidence="1" id="KW-0175">Coiled coil</keyword>
<dbReference type="OrthoDB" id="8070485at2759"/>
<keyword evidence="4" id="KW-1185">Reference proteome</keyword>
<dbReference type="EMBL" id="LR899013">
    <property type="protein sequence ID" value="CAD7089895.1"/>
    <property type="molecule type" value="Genomic_DNA"/>
</dbReference>
<dbReference type="Proteomes" id="UP000594454">
    <property type="component" value="Chromosome 5"/>
</dbReference>
<dbReference type="InParanoid" id="A0A7R8UZA3"/>
<protein>
    <submittedName>
        <fullName evidence="3">Uncharacterized protein</fullName>
    </submittedName>
</protein>
<feature type="coiled-coil region" evidence="1">
    <location>
        <begin position="259"/>
        <end position="290"/>
    </location>
</feature>
<name>A0A7R8UZA3_HERIL</name>
<evidence type="ECO:0000313" key="4">
    <source>
        <dbReference type="Proteomes" id="UP000594454"/>
    </source>
</evidence>
<gene>
    <name evidence="3" type="ORF">HERILL_LOCUS12414</name>
</gene>
<feature type="compositionally biased region" description="Basic and acidic residues" evidence="2">
    <location>
        <begin position="18"/>
        <end position="28"/>
    </location>
</feature>
<feature type="coiled-coil region" evidence="1">
    <location>
        <begin position="113"/>
        <end position="158"/>
    </location>
</feature>
<evidence type="ECO:0000256" key="2">
    <source>
        <dbReference type="SAM" id="MobiDB-lite"/>
    </source>
</evidence>